<accession>A0A1B0BZD5</accession>
<keyword evidence="1" id="KW-0812">Transmembrane</keyword>
<sequence length="124" mass="14591">MSLNRIFIIILGNFLNGHRTWPHILIITSPLKNVNFIPNNLFRLCLFTWKWYLVSQPMYSLGLIVFLIILYAMSVGFAQEFTSQDMLSVSWDVHLVGAYRVSSSIFYLIVYEFYQEPADYHPFN</sequence>
<keyword evidence="3" id="KW-1185">Reference proteome</keyword>
<evidence type="ECO:0000313" key="3">
    <source>
        <dbReference type="Proteomes" id="UP000092460"/>
    </source>
</evidence>
<keyword evidence="1" id="KW-1133">Transmembrane helix</keyword>
<dbReference type="VEuPathDB" id="VectorBase:GPPI045003"/>
<proteinExistence type="predicted"/>
<dbReference type="Proteomes" id="UP000092460">
    <property type="component" value="Unassembled WGS sequence"/>
</dbReference>
<dbReference type="VEuPathDB" id="VectorBase:GPPI036854"/>
<dbReference type="EnsemblMetazoa" id="GPPI036854-RA">
    <property type="protein sequence ID" value="GPPI036854-PA"/>
    <property type="gene ID" value="GPPI036854"/>
</dbReference>
<keyword evidence="1" id="KW-0472">Membrane</keyword>
<name>A0A1B0BZD5_9MUSC</name>
<protein>
    <submittedName>
        <fullName evidence="2">Uncharacterized protein</fullName>
    </submittedName>
</protein>
<dbReference type="AlphaFoldDB" id="A0A1B0BZD5"/>
<evidence type="ECO:0000256" key="1">
    <source>
        <dbReference type="SAM" id="Phobius"/>
    </source>
</evidence>
<reference evidence="3" key="1">
    <citation type="submission" date="2015-01" db="EMBL/GenBank/DDBJ databases">
        <authorList>
            <person name="Aksoy S."/>
            <person name="Warren W."/>
            <person name="Wilson R.K."/>
        </authorList>
    </citation>
    <scope>NUCLEOTIDE SEQUENCE [LARGE SCALE GENOMIC DNA]</scope>
    <source>
        <strain evidence="3">IAEA</strain>
    </source>
</reference>
<dbReference type="EnsemblMetazoa" id="GPPI045003-RA">
    <property type="protein sequence ID" value="GPPI045003-PA"/>
    <property type="gene ID" value="GPPI045003"/>
</dbReference>
<feature type="transmembrane region" description="Helical" evidence="1">
    <location>
        <begin position="58"/>
        <end position="78"/>
    </location>
</feature>
<evidence type="ECO:0000313" key="2">
    <source>
        <dbReference type="EnsemblMetazoa" id="GPPI045003-PA"/>
    </source>
</evidence>
<reference evidence="2" key="2">
    <citation type="submission" date="2020-05" db="UniProtKB">
        <authorList>
            <consortium name="EnsemblMetazoa"/>
        </authorList>
    </citation>
    <scope>IDENTIFICATION</scope>
    <source>
        <strain evidence="2">IAEA</strain>
    </source>
</reference>
<dbReference type="EMBL" id="JXJN01023093">
    <property type="status" value="NOT_ANNOTATED_CDS"/>
    <property type="molecule type" value="Genomic_DNA"/>
</dbReference>
<organism evidence="2 3">
    <name type="scientific">Glossina palpalis gambiensis</name>
    <dbReference type="NCBI Taxonomy" id="67801"/>
    <lineage>
        <taxon>Eukaryota</taxon>
        <taxon>Metazoa</taxon>
        <taxon>Ecdysozoa</taxon>
        <taxon>Arthropoda</taxon>
        <taxon>Hexapoda</taxon>
        <taxon>Insecta</taxon>
        <taxon>Pterygota</taxon>
        <taxon>Neoptera</taxon>
        <taxon>Endopterygota</taxon>
        <taxon>Diptera</taxon>
        <taxon>Brachycera</taxon>
        <taxon>Muscomorpha</taxon>
        <taxon>Hippoboscoidea</taxon>
        <taxon>Glossinidae</taxon>
        <taxon>Glossina</taxon>
    </lineage>
</organism>
<dbReference type="EMBL" id="JXJN01018248">
    <property type="status" value="NOT_ANNOTATED_CDS"/>
    <property type="molecule type" value="Genomic_DNA"/>
</dbReference>